<proteinExistence type="predicted"/>
<evidence type="ECO:0000313" key="3">
    <source>
        <dbReference type="EMBL" id="MCD2196155.1"/>
    </source>
</evidence>
<dbReference type="PANTHER" id="PTHR45947:SF14">
    <property type="entry name" value="SLL1723 PROTEIN"/>
    <property type="match status" value="1"/>
</dbReference>
<dbReference type="RefSeq" id="WP_230738009.1">
    <property type="nucleotide sequence ID" value="NZ_JAJNDB010000005.1"/>
</dbReference>
<keyword evidence="4" id="KW-1185">Reference proteome</keyword>
<sequence>MKIVWIGPLPPPVHGASVVTRRFLETVGKDHAVTAIDIGPGLRSGITYHFRRIWKHLLACLTVCRKPDRVYVSLSGGMGLWYEIPIVLLSRLVGVKLILHHHSYAYLNKRRLAMSIVSKVCPQNARHLLLTSSMADSFRSIYKPLSEIVVLSNANFVEQPAQARGGGDHRNLVHVSNLSEGKGTVRVIEVWQALRLRHPDVRLSLVGPCEDRELRSIIQEYDRTIPEFSWLGPQDSNGVQAVLQESSWFLFPTSYANEAAPMVLFEALAAGVPVLASARGAISEIIPQRWLVNSVALEDFVDRYELVTNSDDWTSSSEQAFKAFEECQMRFNLADLVVG</sequence>
<evidence type="ECO:0000256" key="1">
    <source>
        <dbReference type="ARBA" id="ARBA00022679"/>
    </source>
</evidence>
<organism evidence="3 4">
    <name type="scientific">Actinomycetospora endophytica</name>
    <dbReference type="NCBI Taxonomy" id="2291215"/>
    <lineage>
        <taxon>Bacteria</taxon>
        <taxon>Bacillati</taxon>
        <taxon>Actinomycetota</taxon>
        <taxon>Actinomycetes</taxon>
        <taxon>Pseudonocardiales</taxon>
        <taxon>Pseudonocardiaceae</taxon>
        <taxon>Actinomycetospora</taxon>
    </lineage>
</organism>
<accession>A0ABS8PD02</accession>
<evidence type="ECO:0000313" key="4">
    <source>
        <dbReference type="Proteomes" id="UP001199469"/>
    </source>
</evidence>
<dbReference type="InterPro" id="IPR050194">
    <property type="entry name" value="Glycosyltransferase_grp1"/>
</dbReference>
<name>A0ABS8PD02_9PSEU</name>
<dbReference type="EMBL" id="JAJNDB010000005">
    <property type="protein sequence ID" value="MCD2196155.1"/>
    <property type="molecule type" value="Genomic_DNA"/>
</dbReference>
<dbReference type="Pfam" id="PF00534">
    <property type="entry name" value="Glycos_transf_1"/>
    <property type="match status" value="1"/>
</dbReference>
<protein>
    <submittedName>
        <fullName evidence="3">Glycosyltransferase family 4 protein</fullName>
    </submittedName>
</protein>
<evidence type="ECO:0000259" key="2">
    <source>
        <dbReference type="Pfam" id="PF00534"/>
    </source>
</evidence>
<feature type="domain" description="Glycosyl transferase family 1" evidence="2">
    <location>
        <begin position="168"/>
        <end position="287"/>
    </location>
</feature>
<dbReference type="PANTHER" id="PTHR45947">
    <property type="entry name" value="SULFOQUINOVOSYL TRANSFERASE SQD2"/>
    <property type="match status" value="1"/>
</dbReference>
<dbReference type="InterPro" id="IPR001296">
    <property type="entry name" value="Glyco_trans_1"/>
</dbReference>
<reference evidence="3 4" key="1">
    <citation type="submission" date="2021-11" db="EMBL/GenBank/DDBJ databases">
        <title>Draft genome sequence of Actinomycetospora sp. SF1 isolated from the rhizosphere soil.</title>
        <authorList>
            <person name="Duangmal K."/>
            <person name="Chantavorakit T."/>
        </authorList>
    </citation>
    <scope>NUCLEOTIDE SEQUENCE [LARGE SCALE GENOMIC DNA]</scope>
    <source>
        <strain evidence="3 4">TBRC 5722</strain>
    </source>
</reference>
<gene>
    <name evidence="3" type="ORF">LQ327_22540</name>
</gene>
<dbReference type="CDD" id="cd03801">
    <property type="entry name" value="GT4_PimA-like"/>
    <property type="match status" value="1"/>
</dbReference>
<comment type="caution">
    <text evidence="3">The sequence shown here is derived from an EMBL/GenBank/DDBJ whole genome shotgun (WGS) entry which is preliminary data.</text>
</comment>
<keyword evidence="1" id="KW-0808">Transferase</keyword>
<dbReference type="Proteomes" id="UP001199469">
    <property type="component" value="Unassembled WGS sequence"/>
</dbReference>
<dbReference type="SUPFAM" id="SSF53756">
    <property type="entry name" value="UDP-Glycosyltransferase/glycogen phosphorylase"/>
    <property type="match status" value="1"/>
</dbReference>
<dbReference type="Gene3D" id="3.40.50.2000">
    <property type="entry name" value="Glycogen Phosphorylase B"/>
    <property type="match status" value="2"/>
</dbReference>